<dbReference type="Proteomes" id="UP000277999">
    <property type="component" value="Unassembled WGS sequence"/>
</dbReference>
<evidence type="ECO:0000256" key="3">
    <source>
        <dbReference type="ARBA" id="ARBA00022438"/>
    </source>
</evidence>
<keyword evidence="5 9" id="KW-0479">Metal-binding</keyword>
<dbReference type="PRINTS" id="PR00932">
    <property type="entry name" value="AMINO1PTASE"/>
</dbReference>
<dbReference type="SUPFAM" id="SSF101821">
    <property type="entry name" value="Aminopeptidase/glucanase lid domain"/>
    <property type="match status" value="1"/>
</dbReference>
<evidence type="ECO:0000313" key="12">
    <source>
        <dbReference type="Proteomes" id="UP000277999"/>
    </source>
</evidence>
<accession>A0A3M0SM17</accession>
<dbReference type="AlphaFoldDB" id="A0A3M0SM17"/>
<dbReference type="InterPro" id="IPR001948">
    <property type="entry name" value="Peptidase_M18"/>
</dbReference>
<evidence type="ECO:0000256" key="6">
    <source>
        <dbReference type="ARBA" id="ARBA00022801"/>
    </source>
</evidence>
<dbReference type="GO" id="GO:0006508">
    <property type="term" value="P:proteolysis"/>
    <property type="evidence" value="ECO:0007669"/>
    <property type="project" value="UniProtKB-KW"/>
</dbReference>
<keyword evidence="4 9" id="KW-0645">Protease</keyword>
<dbReference type="FunFam" id="2.30.250.10:FF:000006">
    <property type="entry name" value="Probable M18 family aminopeptidase 1"/>
    <property type="match status" value="1"/>
</dbReference>
<comment type="cofactor">
    <cofactor evidence="1 10">
        <name>Zn(2+)</name>
        <dbReference type="ChEBI" id="CHEBI:29105"/>
    </cofactor>
</comment>
<dbReference type="CDD" id="cd05659">
    <property type="entry name" value="M18_API"/>
    <property type="match status" value="1"/>
</dbReference>
<evidence type="ECO:0000256" key="5">
    <source>
        <dbReference type="ARBA" id="ARBA00022723"/>
    </source>
</evidence>
<name>A0A3M0SM17_9CLOT</name>
<organism evidence="11 12">
    <name type="scientific">Clostridium autoethanogenum</name>
    <dbReference type="NCBI Taxonomy" id="84023"/>
    <lineage>
        <taxon>Bacteria</taxon>
        <taxon>Bacillati</taxon>
        <taxon>Bacillota</taxon>
        <taxon>Clostridia</taxon>
        <taxon>Eubacteriales</taxon>
        <taxon>Clostridiaceae</taxon>
        <taxon>Clostridium</taxon>
    </lineage>
</organism>
<dbReference type="GO" id="GO:0008237">
    <property type="term" value="F:metallopeptidase activity"/>
    <property type="evidence" value="ECO:0007669"/>
    <property type="project" value="UniProtKB-KW"/>
</dbReference>
<comment type="similarity">
    <text evidence="2 9">Belongs to the peptidase M18 family.</text>
</comment>
<reference evidence="11 12" key="1">
    <citation type="submission" date="2018-10" db="EMBL/GenBank/DDBJ databases">
        <title>Genome-centric metagenomics revealed C2 chemical producing, CO utilizing Clostridium with novel acetogenic gene cluster.</title>
        <authorList>
            <person name="Kang H."/>
            <person name="Park B."/>
            <person name="Choi I.G."/>
            <person name="Chang I.S."/>
        </authorList>
    </citation>
    <scope>NUCLEOTIDE SEQUENCE [LARGE SCALE GENOMIC DNA]</scope>
    <source>
        <strain evidence="11 12">H21-9</strain>
    </source>
</reference>
<evidence type="ECO:0000256" key="9">
    <source>
        <dbReference type="RuleBase" id="RU004386"/>
    </source>
</evidence>
<dbReference type="InterPro" id="IPR023358">
    <property type="entry name" value="Peptidase_M18_dom2"/>
</dbReference>
<dbReference type="PANTHER" id="PTHR28570">
    <property type="entry name" value="ASPARTYL AMINOPEPTIDASE"/>
    <property type="match status" value="1"/>
</dbReference>
<dbReference type="PANTHER" id="PTHR28570:SF2">
    <property type="entry name" value="M18 FAMILY AMINOPEPTIDASE 1-RELATED"/>
    <property type="match status" value="1"/>
</dbReference>
<proteinExistence type="inferred from homology"/>
<evidence type="ECO:0000256" key="4">
    <source>
        <dbReference type="ARBA" id="ARBA00022670"/>
    </source>
</evidence>
<evidence type="ECO:0000256" key="2">
    <source>
        <dbReference type="ARBA" id="ARBA00008290"/>
    </source>
</evidence>
<dbReference type="GO" id="GO:0005737">
    <property type="term" value="C:cytoplasm"/>
    <property type="evidence" value="ECO:0007669"/>
    <property type="project" value="UniProtKB-ARBA"/>
</dbReference>
<dbReference type="GO" id="GO:0004177">
    <property type="term" value="F:aminopeptidase activity"/>
    <property type="evidence" value="ECO:0007669"/>
    <property type="project" value="UniProtKB-KW"/>
</dbReference>
<evidence type="ECO:0000256" key="1">
    <source>
        <dbReference type="ARBA" id="ARBA00001947"/>
    </source>
</evidence>
<dbReference type="SUPFAM" id="SSF53187">
    <property type="entry name" value="Zn-dependent exopeptidases"/>
    <property type="match status" value="1"/>
</dbReference>
<dbReference type="NCBIfam" id="NF002600">
    <property type="entry name" value="PRK02256.1"/>
    <property type="match status" value="1"/>
</dbReference>
<dbReference type="EC" id="3.4.11.-" evidence="10"/>
<sequence>MSKNLTKEYKYAWDKYSKKDFKILFKISDEYEKFMSKCKTERECVKEFILRAEKNGYKNIEDIMNAKSTLKSGDKVYANNKDKNLALFVIGTEDMEKGMRILGAHIDSPRLDLKQNPLYEDADLALFDTHYYGGIKKYQWVTLPLAIHGVVIKKDGTKVEIVIGEKDGDPVVGVSDLLVHLAGDQMDKKGNKVVEGEDLNVLIGSIPIEDKEAKNRIKKNILRILNDKYGIEEEDFVSAELEVVPAGPARDFGLDSSMVMAYGHDDKICAYTSFDAMMKIENPNKTCVTLLVDKEEIGSVGATGMQSRFFENTVAEVMSLCEEYSDLKLRRALTNSKMLSSDVSAAFDPNYPSVMDKNNAAYFGKGVVFNKYTGARGKSGCNDANPEYIAEIRNIMDKNDVSWQTAELGKVDQGGGGTIAYILAEYNMQVIDCGIALHNMHAPWEVASKADIYEAVKGYVAFLKEI</sequence>
<evidence type="ECO:0000313" key="11">
    <source>
        <dbReference type="EMBL" id="RMC99536.1"/>
    </source>
</evidence>
<keyword evidence="3 9" id="KW-0031">Aminopeptidase</keyword>
<dbReference type="Gene3D" id="2.30.250.10">
    <property type="entry name" value="Aminopeptidase i, Domain 2"/>
    <property type="match status" value="1"/>
</dbReference>
<gene>
    <name evidence="11" type="ORF">D9O40_11855</name>
</gene>
<evidence type="ECO:0000256" key="7">
    <source>
        <dbReference type="ARBA" id="ARBA00022833"/>
    </source>
</evidence>
<dbReference type="EMBL" id="RFAQ01000038">
    <property type="protein sequence ID" value="RMC99536.1"/>
    <property type="molecule type" value="Genomic_DNA"/>
</dbReference>
<keyword evidence="8 9" id="KW-0482">Metalloprotease</keyword>
<dbReference type="RefSeq" id="WP_122059622.1">
    <property type="nucleotide sequence ID" value="NZ_RFAQ01000038.1"/>
</dbReference>
<protein>
    <recommendedName>
        <fullName evidence="10">M18 family aminopeptidase</fullName>
        <ecNumber evidence="10">3.4.11.-</ecNumber>
    </recommendedName>
</protein>
<keyword evidence="6 9" id="KW-0378">Hydrolase</keyword>
<dbReference type="GO" id="GO:0008270">
    <property type="term" value="F:zinc ion binding"/>
    <property type="evidence" value="ECO:0007669"/>
    <property type="project" value="InterPro"/>
</dbReference>
<comment type="caution">
    <text evidence="11">The sequence shown here is derived from an EMBL/GenBank/DDBJ whole genome shotgun (WGS) entry which is preliminary data.</text>
</comment>
<dbReference type="Gene3D" id="3.40.630.10">
    <property type="entry name" value="Zn peptidases"/>
    <property type="match status" value="1"/>
</dbReference>
<keyword evidence="7 9" id="KW-0862">Zinc</keyword>
<evidence type="ECO:0000256" key="8">
    <source>
        <dbReference type="ARBA" id="ARBA00023049"/>
    </source>
</evidence>
<dbReference type="Pfam" id="PF02127">
    <property type="entry name" value="Peptidase_M18"/>
    <property type="match status" value="1"/>
</dbReference>
<evidence type="ECO:0000256" key="10">
    <source>
        <dbReference type="RuleBase" id="RU004387"/>
    </source>
</evidence>